<dbReference type="EMBL" id="BMUW01000014">
    <property type="protein sequence ID" value="GGZ73621.1"/>
    <property type="molecule type" value="Genomic_DNA"/>
</dbReference>
<evidence type="ECO:0000313" key="1">
    <source>
        <dbReference type="EMBL" id="GGZ73621.1"/>
    </source>
</evidence>
<proteinExistence type="predicted"/>
<dbReference type="Proteomes" id="UP000624183">
    <property type="component" value="Unassembled WGS sequence"/>
</dbReference>
<protein>
    <submittedName>
        <fullName evidence="1">Uncharacterized protein</fullName>
    </submittedName>
</protein>
<gene>
    <name evidence="1" type="ORF">GCM10010328_55730</name>
</gene>
<reference evidence="2" key="1">
    <citation type="journal article" date="2019" name="Int. J. Syst. Evol. Microbiol.">
        <title>The Global Catalogue of Microorganisms (GCM) 10K type strain sequencing project: providing services to taxonomists for standard genome sequencing and annotation.</title>
        <authorList>
            <consortium name="The Broad Institute Genomics Platform"/>
            <consortium name="The Broad Institute Genome Sequencing Center for Infectious Disease"/>
            <person name="Wu L."/>
            <person name="Ma J."/>
        </authorList>
    </citation>
    <scope>NUCLEOTIDE SEQUENCE [LARGE SCALE GENOMIC DNA]</scope>
    <source>
        <strain evidence="2">JCM 4602</strain>
    </source>
</reference>
<comment type="caution">
    <text evidence="1">The sequence shown here is derived from an EMBL/GenBank/DDBJ whole genome shotgun (WGS) entry which is preliminary data.</text>
</comment>
<keyword evidence="2" id="KW-1185">Reference proteome</keyword>
<organism evidence="1 2">
    <name type="scientific">Streptomyces rubiginosohelvolus</name>
    <dbReference type="NCBI Taxonomy" id="67362"/>
    <lineage>
        <taxon>Bacteria</taxon>
        <taxon>Bacillati</taxon>
        <taxon>Actinomycetota</taxon>
        <taxon>Actinomycetes</taxon>
        <taxon>Kitasatosporales</taxon>
        <taxon>Streptomycetaceae</taxon>
        <taxon>Streptomyces</taxon>
    </lineage>
</organism>
<accession>A0ABQ3CB68</accession>
<evidence type="ECO:0000313" key="2">
    <source>
        <dbReference type="Proteomes" id="UP000624183"/>
    </source>
</evidence>
<sequence length="88" mass="9868">MDLPLGPEPLRRDWEVVPATRSFPSGEAALRVAHFRLLWAGVGTHRVCRSSAFPLCPALLRDLIAERIHREVRRIATGDDNPTDTEDP</sequence>
<name>A0ABQ3CB68_9ACTN</name>